<dbReference type="STRING" id="669874.A0A1E4TX49"/>
<evidence type="ECO:0000313" key="9">
    <source>
        <dbReference type="Proteomes" id="UP000094236"/>
    </source>
</evidence>
<dbReference type="Pfam" id="PF01735">
    <property type="entry name" value="PLA2_B"/>
    <property type="match status" value="2"/>
</dbReference>
<dbReference type="PANTHER" id="PTHR10728">
    <property type="entry name" value="CYTOSOLIC PHOSPHOLIPASE A2"/>
    <property type="match status" value="1"/>
</dbReference>
<dbReference type="GO" id="GO:0005576">
    <property type="term" value="C:extracellular region"/>
    <property type="evidence" value="ECO:0007669"/>
    <property type="project" value="TreeGrafter"/>
</dbReference>
<dbReference type="SUPFAM" id="SSF52151">
    <property type="entry name" value="FabD/lysophospholipase-like"/>
    <property type="match status" value="1"/>
</dbReference>
<name>A0A1E4TX49_PACTA</name>
<dbReference type="InterPro" id="IPR016035">
    <property type="entry name" value="Acyl_Trfase/lysoPLipase"/>
</dbReference>
<feature type="signal peptide" evidence="6">
    <location>
        <begin position="1"/>
        <end position="24"/>
    </location>
</feature>
<evidence type="ECO:0000256" key="2">
    <source>
        <dbReference type="ARBA" id="ARBA00022801"/>
    </source>
</evidence>
<dbReference type="GO" id="GO:0005886">
    <property type="term" value="C:plasma membrane"/>
    <property type="evidence" value="ECO:0007669"/>
    <property type="project" value="TreeGrafter"/>
</dbReference>
<dbReference type="PROSITE" id="PS51210">
    <property type="entry name" value="PLA2C"/>
    <property type="match status" value="1"/>
</dbReference>
<dbReference type="PANTHER" id="PTHR10728:SF56">
    <property type="entry name" value="MEIOTIC PHOSPHOLIPASE SPO1-RELATED"/>
    <property type="match status" value="1"/>
</dbReference>
<feature type="chain" id="PRO_5009027796" description="Lysophospholipase" evidence="6">
    <location>
        <begin position="25"/>
        <end position="790"/>
    </location>
</feature>
<dbReference type="GO" id="GO:0004623">
    <property type="term" value="F:phospholipase A2 activity"/>
    <property type="evidence" value="ECO:0007669"/>
    <property type="project" value="TreeGrafter"/>
</dbReference>
<evidence type="ECO:0000256" key="5">
    <source>
        <dbReference type="PROSITE-ProRule" id="PRU00555"/>
    </source>
</evidence>
<evidence type="ECO:0000313" key="8">
    <source>
        <dbReference type="EMBL" id="ODV96330.1"/>
    </source>
</evidence>
<evidence type="ECO:0000256" key="6">
    <source>
        <dbReference type="RuleBase" id="RU362103"/>
    </source>
</evidence>
<dbReference type="OrthoDB" id="4084751at2759"/>
<dbReference type="Proteomes" id="UP000094236">
    <property type="component" value="Unassembled WGS sequence"/>
</dbReference>
<dbReference type="GO" id="GO:0005829">
    <property type="term" value="C:cytosol"/>
    <property type="evidence" value="ECO:0007669"/>
    <property type="project" value="TreeGrafter"/>
</dbReference>
<reference evidence="9" key="1">
    <citation type="submission" date="2016-05" db="EMBL/GenBank/DDBJ databases">
        <title>Comparative genomics of biotechnologically important yeasts.</title>
        <authorList>
            <consortium name="DOE Joint Genome Institute"/>
            <person name="Riley R."/>
            <person name="Haridas S."/>
            <person name="Wolfe K.H."/>
            <person name="Lopes M.R."/>
            <person name="Hittinger C.T."/>
            <person name="Goker M."/>
            <person name="Salamov A."/>
            <person name="Wisecaver J."/>
            <person name="Long T.M."/>
            <person name="Aerts A.L."/>
            <person name="Barry K."/>
            <person name="Choi C."/>
            <person name="Clum A."/>
            <person name="Coughlan A.Y."/>
            <person name="Deshpande S."/>
            <person name="Douglass A.P."/>
            <person name="Hanson S.J."/>
            <person name="Klenk H.-P."/>
            <person name="Labutti K."/>
            <person name="Lapidus A."/>
            <person name="Lindquist E."/>
            <person name="Lipzen A."/>
            <person name="Meier-Kolthoff J.P."/>
            <person name="Ohm R.A."/>
            <person name="Otillar R.P."/>
            <person name="Pangilinan J."/>
            <person name="Peng Y."/>
            <person name="Rokas A."/>
            <person name="Rosa C.A."/>
            <person name="Scheuner C."/>
            <person name="Sibirny A.A."/>
            <person name="Slot J.C."/>
            <person name="Stielow J.B."/>
            <person name="Sun H."/>
            <person name="Kurtzman C.P."/>
            <person name="Blackwell M."/>
            <person name="Grigoriev I.V."/>
            <person name="Jeffries T.W."/>
        </authorList>
    </citation>
    <scope>NUCLEOTIDE SEQUENCE [LARGE SCALE GENOMIC DNA]</scope>
    <source>
        <strain evidence="9">NRRL Y-2460</strain>
    </source>
</reference>
<sequence>MSPSRNLTRLILLLLTCFVFVSLAGWGNLIRPVIGKAGGNFNDQKSQKALPLKGQEVVRDESYAPFLVKCPREKKFVREATDLCDGESNYIKKRTEKTQSSFENYLKRFEIPGLNSTDFLQKSIKPVIIGLAISGGGYRSMLTSGGFISALDDRTINSTESGHLGGLLQSSSYIAGVSGGSWLVTSLALYDYLPVTKIRDKSLWKTNEPLLEGIPNFDVSRTAVPISEDDKKKKNLQQLNHDKEIKELAKRGISQLKSWYEIKKTDEFEIENEQNELNSDSENFKKINNGKAEDIGETQLSIIDLIKISLGNVKENNKNINETSTLVTPNKNKGGMKDILKYYSDIHLDVRPKRTEGFQISFTDYWGRAISKRIFPLFNKEKGITISDIRRIKSFKSFDQPFPLLVANSQSPNTEFTSLNSQIFEFSPFEFGSWDSFLKAFVDIKYLGSNFFNGDPINKAQNGKDYICVEGFDNAGFITGTSSSLFNNVLIYIWQVAASTKKETYNAIKKILTNFGLNIDKIDDTQKVVHSDYALFSPNPFYGFKRSENPKEDIYNSTNLFLADGGEDGQNIPFQPLLQNKRKLDIIFAIDSTSDYDNWPNGTSINFSFQRYWSQYSPYSYKTIIPPLKTSNNKKSFHKTVFPSVPFTKDIVEKNYNRRPIFFGCDLDKDYTSIEEVEETSLSRKEEKDLWLPPLIIYYSNSEQSYKSNTSTFKLTYNDNEVFKMIENGYNIATFKNSTLDTSFAQCVSCAILKREFDRRLRVYEEKNFEIPQFCQNCYKKYCWSNKTNT</sequence>
<evidence type="ECO:0000256" key="1">
    <source>
        <dbReference type="ARBA" id="ARBA00008780"/>
    </source>
</evidence>
<dbReference type="Gene3D" id="3.40.1090.10">
    <property type="entry name" value="Cytosolic phospholipase A2 catalytic domain"/>
    <property type="match status" value="2"/>
</dbReference>
<dbReference type="AlphaFoldDB" id="A0A1E4TX49"/>
<gene>
    <name evidence="8" type="ORF">PACTADRAFT_80367</name>
</gene>
<comment type="similarity">
    <text evidence="1 6">Belongs to the lysophospholipase family.</text>
</comment>
<keyword evidence="9" id="KW-1185">Reference proteome</keyword>
<keyword evidence="6" id="KW-0732">Signal</keyword>
<dbReference type="EMBL" id="KV454013">
    <property type="protein sequence ID" value="ODV96330.1"/>
    <property type="molecule type" value="Genomic_DNA"/>
</dbReference>
<keyword evidence="3 5" id="KW-0442">Lipid degradation</keyword>
<organism evidence="8 9">
    <name type="scientific">Pachysolen tannophilus NRRL Y-2460</name>
    <dbReference type="NCBI Taxonomy" id="669874"/>
    <lineage>
        <taxon>Eukaryota</taxon>
        <taxon>Fungi</taxon>
        <taxon>Dikarya</taxon>
        <taxon>Ascomycota</taxon>
        <taxon>Saccharomycotina</taxon>
        <taxon>Pichiomycetes</taxon>
        <taxon>Pachysolenaceae</taxon>
        <taxon>Pachysolen</taxon>
    </lineage>
</organism>
<dbReference type="EC" id="3.1.1.5" evidence="6"/>
<accession>A0A1E4TX49</accession>
<protein>
    <recommendedName>
        <fullName evidence="6">Lysophospholipase</fullName>
        <ecNumber evidence="6">3.1.1.5</ecNumber>
    </recommendedName>
</protein>
<keyword evidence="2 5" id="KW-0378">Hydrolase</keyword>
<evidence type="ECO:0000256" key="3">
    <source>
        <dbReference type="ARBA" id="ARBA00022963"/>
    </source>
</evidence>
<dbReference type="GO" id="GO:0005783">
    <property type="term" value="C:endoplasmic reticulum"/>
    <property type="evidence" value="ECO:0007669"/>
    <property type="project" value="TreeGrafter"/>
</dbReference>
<comment type="catalytic activity">
    <reaction evidence="6">
        <text>a 1-acyl-sn-glycero-3-phosphocholine + H2O = sn-glycerol 3-phosphocholine + a fatty acid + H(+)</text>
        <dbReference type="Rhea" id="RHEA:15177"/>
        <dbReference type="ChEBI" id="CHEBI:15377"/>
        <dbReference type="ChEBI" id="CHEBI:15378"/>
        <dbReference type="ChEBI" id="CHEBI:16870"/>
        <dbReference type="ChEBI" id="CHEBI:28868"/>
        <dbReference type="ChEBI" id="CHEBI:58168"/>
        <dbReference type="EC" id="3.1.1.5"/>
    </reaction>
</comment>
<evidence type="ECO:0000256" key="4">
    <source>
        <dbReference type="ARBA" id="ARBA00023098"/>
    </source>
</evidence>
<proteinExistence type="inferred from homology"/>
<dbReference type="InterPro" id="IPR002642">
    <property type="entry name" value="LysoPLipase_cat_dom"/>
</dbReference>
<dbReference type="GO" id="GO:0046475">
    <property type="term" value="P:glycerophospholipid catabolic process"/>
    <property type="evidence" value="ECO:0007669"/>
    <property type="project" value="TreeGrafter"/>
</dbReference>
<dbReference type="SMART" id="SM00022">
    <property type="entry name" value="PLAc"/>
    <property type="match status" value="1"/>
</dbReference>
<feature type="domain" description="PLA2c" evidence="7">
    <location>
        <begin position="69"/>
        <end position="789"/>
    </location>
</feature>
<evidence type="ECO:0000259" key="7">
    <source>
        <dbReference type="PROSITE" id="PS51210"/>
    </source>
</evidence>
<dbReference type="GO" id="GO:0004622">
    <property type="term" value="F:phosphatidylcholine lysophospholipase activity"/>
    <property type="evidence" value="ECO:0007669"/>
    <property type="project" value="UniProtKB-EC"/>
</dbReference>
<keyword evidence="4 5" id="KW-0443">Lipid metabolism</keyword>